<evidence type="ECO:0000313" key="2">
    <source>
        <dbReference type="Proteomes" id="UP000237000"/>
    </source>
</evidence>
<protein>
    <submittedName>
        <fullName evidence="1">Uncharacterized protein</fullName>
    </submittedName>
</protein>
<dbReference type="InParanoid" id="A0A2P5ECZ9"/>
<proteinExistence type="predicted"/>
<dbReference type="OrthoDB" id="10329269at2759"/>
<dbReference type="EMBL" id="JXTC01000179">
    <property type="protein sequence ID" value="PON83419.1"/>
    <property type="molecule type" value="Genomic_DNA"/>
</dbReference>
<accession>A0A2P5ECZ9</accession>
<sequence>MLSDGYLSKLGMVKVLVIDPRERWKLREKRVLRDLGERREMFKERVLIKRVLKERVFRLVNRNRRRKRLCYNWNRWWKRLLNLGRTWLFLGNRRRELFLWSFSFWRIRLLFGNRGRKLFFGSWWRKWLLGFRGFGREKWVLFVEMVPKEGGSACHRRELELPGESERVFVIGFYGLGCNLRGLQAIMSRTWFG</sequence>
<comment type="caution">
    <text evidence="1">The sequence shown here is derived from an EMBL/GenBank/DDBJ whole genome shotgun (WGS) entry which is preliminary data.</text>
</comment>
<organism evidence="1 2">
    <name type="scientific">Trema orientale</name>
    <name type="common">Charcoal tree</name>
    <name type="synonym">Celtis orientalis</name>
    <dbReference type="NCBI Taxonomy" id="63057"/>
    <lineage>
        <taxon>Eukaryota</taxon>
        <taxon>Viridiplantae</taxon>
        <taxon>Streptophyta</taxon>
        <taxon>Embryophyta</taxon>
        <taxon>Tracheophyta</taxon>
        <taxon>Spermatophyta</taxon>
        <taxon>Magnoliopsida</taxon>
        <taxon>eudicotyledons</taxon>
        <taxon>Gunneridae</taxon>
        <taxon>Pentapetalae</taxon>
        <taxon>rosids</taxon>
        <taxon>fabids</taxon>
        <taxon>Rosales</taxon>
        <taxon>Cannabaceae</taxon>
        <taxon>Trema</taxon>
    </lineage>
</organism>
<keyword evidence="2" id="KW-1185">Reference proteome</keyword>
<dbReference type="AlphaFoldDB" id="A0A2P5ECZ9"/>
<reference evidence="2" key="1">
    <citation type="submission" date="2016-06" db="EMBL/GenBank/DDBJ databases">
        <title>Parallel loss of symbiosis genes in relatives of nitrogen-fixing non-legume Parasponia.</title>
        <authorList>
            <person name="Van Velzen R."/>
            <person name="Holmer R."/>
            <person name="Bu F."/>
            <person name="Rutten L."/>
            <person name="Van Zeijl A."/>
            <person name="Liu W."/>
            <person name="Santuari L."/>
            <person name="Cao Q."/>
            <person name="Sharma T."/>
            <person name="Shen D."/>
            <person name="Roswanjaya Y."/>
            <person name="Wardhani T."/>
            <person name="Kalhor M.S."/>
            <person name="Jansen J."/>
            <person name="Van den Hoogen J."/>
            <person name="Gungor B."/>
            <person name="Hartog M."/>
            <person name="Hontelez J."/>
            <person name="Verver J."/>
            <person name="Yang W.-C."/>
            <person name="Schijlen E."/>
            <person name="Repin R."/>
            <person name="Schilthuizen M."/>
            <person name="Schranz E."/>
            <person name="Heidstra R."/>
            <person name="Miyata K."/>
            <person name="Fedorova E."/>
            <person name="Kohlen W."/>
            <person name="Bisseling T."/>
            <person name="Smit S."/>
            <person name="Geurts R."/>
        </authorList>
    </citation>
    <scope>NUCLEOTIDE SEQUENCE [LARGE SCALE GENOMIC DNA]</scope>
    <source>
        <strain evidence="2">cv. RG33-2</strain>
    </source>
</reference>
<gene>
    <name evidence="1" type="ORF">TorRG33x02_208340</name>
</gene>
<name>A0A2P5ECZ9_TREOI</name>
<dbReference type="Proteomes" id="UP000237000">
    <property type="component" value="Unassembled WGS sequence"/>
</dbReference>
<evidence type="ECO:0000313" key="1">
    <source>
        <dbReference type="EMBL" id="PON83419.1"/>
    </source>
</evidence>